<feature type="compositionally biased region" description="Polar residues" evidence="5">
    <location>
        <begin position="8"/>
        <end position="28"/>
    </location>
</feature>
<dbReference type="InterPro" id="IPR018866">
    <property type="entry name" value="Znf-4CXXC_R1"/>
</dbReference>
<feature type="region of interest" description="Disordered" evidence="5">
    <location>
        <begin position="266"/>
        <end position="304"/>
    </location>
</feature>
<dbReference type="OrthoDB" id="298344at2759"/>
<gene>
    <name evidence="7" type="ORF">BT62DRAFT_737965</name>
</gene>
<feature type="compositionally biased region" description="Basic and acidic residues" evidence="5">
    <location>
        <begin position="705"/>
        <end position="717"/>
    </location>
</feature>
<dbReference type="GO" id="GO:0005634">
    <property type="term" value="C:nucleus"/>
    <property type="evidence" value="ECO:0007669"/>
    <property type="project" value="UniProtKB-SubCell"/>
</dbReference>
<comment type="caution">
    <text evidence="7">The sequence shown here is derived from an EMBL/GenBank/DDBJ whole genome shotgun (WGS) entry which is preliminary data.</text>
</comment>
<dbReference type="GeneID" id="66104389"/>
<organism evidence="7 8">
    <name type="scientific">Guyanagaster necrorhizus</name>
    <dbReference type="NCBI Taxonomy" id="856835"/>
    <lineage>
        <taxon>Eukaryota</taxon>
        <taxon>Fungi</taxon>
        <taxon>Dikarya</taxon>
        <taxon>Basidiomycota</taxon>
        <taxon>Agaricomycotina</taxon>
        <taxon>Agaricomycetes</taxon>
        <taxon>Agaricomycetidae</taxon>
        <taxon>Agaricales</taxon>
        <taxon>Marasmiineae</taxon>
        <taxon>Physalacriaceae</taxon>
        <taxon>Guyanagaster</taxon>
    </lineage>
</organism>
<feature type="domain" description="Zinc-finger" evidence="6">
    <location>
        <begin position="421"/>
        <end position="487"/>
    </location>
</feature>
<feature type="compositionally biased region" description="Acidic residues" evidence="5">
    <location>
        <begin position="688"/>
        <end position="697"/>
    </location>
</feature>
<evidence type="ECO:0000256" key="3">
    <source>
        <dbReference type="ARBA" id="ARBA00023163"/>
    </source>
</evidence>
<feature type="compositionally biased region" description="Basic and acidic residues" evidence="5">
    <location>
        <begin position="529"/>
        <end position="540"/>
    </location>
</feature>
<dbReference type="EMBL" id="MU250596">
    <property type="protein sequence ID" value="KAG7439412.1"/>
    <property type="molecule type" value="Genomic_DNA"/>
</dbReference>
<evidence type="ECO:0000313" key="7">
    <source>
        <dbReference type="EMBL" id="KAG7439412.1"/>
    </source>
</evidence>
<sequence length="752" mass="83935">MIKRKRAQSPTYSSQDEISVVVQPSPSRQAEVGSSPRKRGELSTEGMSSPPPRKKSKRDEVLTGVDEYNRCPDVSGRASVIRDPLPKKLKVKPKPSKRMESVRPRTHSFGARMKSVNCRAKTIQEFLSPDQEPVMTFSVYYDDTLEHVRLIDAREGIYEYSMQDDDPDTVTEEALSMNLQFIRRRLNGHGVVEDIEWHDPEAGSRLGVDVGTSPPTPPMSPKAGGKQSAVPTVPENHILLSPAYDIDTNLDNNYVYLEDNHSVFHDPHTGLSEPQVGPTTHFPLVHHSPIHNSATSFPSSTSFQGKEQLLDPLHDSSSLQGNSRLQDDLPHLWLEDSEPLHNGTIDPSLLGGGPNPPSPAVQIEAENMLDEWEMSDLTSLEDSSSPCIDLIPLEPHPSPKLKKRFRPPDRRKRSEWPVTDKESFCHQCRNRSFRASVYCGCGKAYCVRCIKIKYDNLEFDADAKDFVCPKCNNTCTCDICTRARGEVYHSMRVGSTKRALPTRSRTVEADRPSVSSSRSTRKLLKSRRARDAEGMYTEERSADHSALSSRVLAPTQHRHQRHVQRCDPPHVSLLGGWTTIPPLSERKQGPVKYWGSIYGFSGEKIGTAYIPEDGNSNTLLVQRSRVFVGEIQPVWGLGTNPLLREVDPARKEVNKDAQTTRRRFVGQQAPLFMPIRTIDSSGVIEYGSDADGEDDPEGPGNRLTSNDEHPGFEWRRGEALDPDKISLADEDVTSVVIMSLKQIGVTAVVSTE</sequence>
<keyword evidence="8" id="KW-1185">Reference proteome</keyword>
<evidence type="ECO:0000259" key="6">
    <source>
        <dbReference type="Pfam" id="PF10497"/>
    </source>
</evidence>
<proteinExistence type="predicted"/>
<keyword evidence="4" id="KW-0539">Nucleus</keyword>
<feature type="region of interest" description="Disordered" evidence="5">
    <location>
        <begin position="684"/>
        <end position="717"/>
    </location>
</feature>
<keyword evidence="3" id="KW-0804">Transcription</keyword>
<evidence type="ECO:0000256" key="1">
    <source>
        <dbReference type="ARBA" id="ARBA00004123"/>
    </source>
</evidence>
<evidence type="ECO:0000256" key="5">
    <source>
        <dbReference type="SAM" id="MobiDB-lite"/>
    </source>
</evidence>
<dbReference type="AlphaFoldDB" id="A0A9P7VF31"/>
<accession>A0A9P7VF31</accession>
<protein>
    <recommendedName>
        <fullName evidence="6">Zinc-finger domain-containing protein</fullName>
    </recommendedName>
</protein>
<evidence type="ECO:0000256" key="4">
    <source>
        <dbReference type="ARBA" id="ARBA00023242"/>
    </source>
</evidence>
<feature type="region of interest" description="Disordered" evidence="5">
    <location>
        <begin position="202"/>
        <end position="230"/>
    </location>
</feature>
<feature type="compositionally biased region" description="Polar residues" evidence="5">
    <location>
        <begin position="290"/>
        <end position="304"/>
    </location>
</feature>
<feature type="region of interest" description="Disordered" evidence="5">
    <location>
        <begin position="336"/>
        <end position="361"/>
    </location>
</feature>
<dbReference type="RefSeq" id="XP_043032912.1">
    <property type="nucleotide sequence ID" value="XM_043182093.1"/>
</dbReference>
<dbReference type="Pfam" id="PF10497">
    <property type="entry name" value="zf-4CXXC_R1"/>
    <property type="match status" value="1"/>
</dbReference>
<feature type="compositionally biased region" description="Basic and acidic residues" evidence="5">
    <location>
        <begin position="406"/>
        <end position="416"/>
    </location>
</feature>
<dbReference type="Proteomes" id="UP000812287">
    <property type="component" value="Unassembled WGS sequence"/>
</dbReference>
<evidence type="ECO:0000313" key="8">
    <source>
        <dbReference type="Proteomes" id="UP000812287"/>
    </source>
</evidence>
<comment type="subcellular location">
    <subcellularLocation>
        <location evidence="1">Nucleus</location>
    </subcellularLocation>
</comment>
<name>A0A9P7VF31_9AGAR</name>
<feature type="region of interest" description="Disordered" evidence="5">
    <location>
        <begin position="1"/>
        <end position="68"/>
    </location>
</feature>
<feature type="region of interest" description="Disordered" evidence="5">
    <location>
        <begin position="390"/>
        <end position="416"/>
    </location>
</feature>
<reference evidence="7" key="1">
    <citation type="submission" date="2020-11" db="EMBL/GenBank/DDBJ databases">
        <title>Adaptations for nitrogen fixation in a non-lichenized fungal sporocarp promotes dispersal by wood-feeding termites.</title>
        <authorList>
            <consortium name="DOE Joint Genome Institute"/>
            <person name="Koch R.A."/>
            <person name="Yoon G."/>
            <person name="Arayal U."/>
            <person name="Lail K."/>
            <person name="Amirebrahimi M."/>
            <person name="Labutti K."/>
            <person name="Lipzen A."/>
            <person name="Riley R."/>
            <person name="Barry K."/>
            <person name="Henrissat B."/>
            <person name="Grigoriev I.V."/>
            <person name="Herr J.R."/>
            <person name="Aime M.C."/>
        </authorList>
    </citation>
    <scope>NUCLEOTIDE SEQUENCE</scope>
    <source>
        <strain evidence="7">MCA 3950</strain>
    </source>
</reference>
<feature type="compositionally biased region" description="Basic residues" evidence="5">
    <location>
        <begin position="519"/>
        <end position="528"/>
    </location>
</feature>
<evidence type="ECO:0000256" key="2">
    <source>
        <dbReference type="ARBA" id="ARBA00023015"/>
    </source>
</evidence>
<feature type="region of interest" description="Disordered" evidence="5">
    <location>
        <begin position="496"/>
        <end position="540"/>
    </location>
</feature>
<keyword evidence="2" id="KW-0805">Transcription regulation</keyword>